<protein>
    <recommendedName>
        <fullName evidence="2">DUF7903 domain-containing protein</fullName>
    </recommendedName>
</protein>
<dbReference type="EMBL" id="JAWPEI010000007">
    <property type="protein sequence ID" value="KAK4721727.1"/>
    <property type="molecule type" value="Genomic_DNA"/>
</dbReference>
<accession>A0AAV9L8X5</accession>
<evidence type="ECO:0000313" key="4">
    <source>
        <dbReference type="Proteomes" id="UP001311915"/>
    </source>
</evidence>
<dbReference type="PANTHER" id="PTHR35481">
    <property type="entry name" value="DNA-DIRECTED RNA POLYMERASE SUBUNIT ALPHA"/>
    <property type="match status" value="1"/>
</dbReference>
<dbReference type="PANTHER" id="PTHR35481:SF1">
    <property type="entry name" value="DNA-DIRECTED RNA POLYMERASE SUBUNIT ALPHA"/>
    <property type="match status" value="1"/>
</dbReference>
<gene>
    <name evidence="3" type="ORF">R3W88_011960</name>
</gene>
<reference evidence="3 4" key="1">
    <citation type="submission" date="2023-10" db="EMBL/GenBank/DDBJ databases">
        <title>Genome-Wide Identification Analysis in wild type Solanum Pinnatisectum Reveals Some Genes Defensing Phytophthora Infestans.</title>
        <authorList>
            <person name="Sun C."/>
        </authorList>
    </citation>
    <scope>NUCLEOTIDE SEQUENCE [LARGE SCALE GENOMIC DNA]</scope>
    <source>
        <strain evidence="3">LQN</strain>
        <tissue evidence="3">Leaf</tissue>
    </source>
</reference>
<dbReference type="InterPro" id="IPR057225">
    <property type="entry name" value="DUF7903"/>
</dbReference>
<dbReference type="Proteomes" id="UP001311915">
    <property type="component" value="Unassembled WGS sequence"/>
</dbReference>
<dbReference type="AlphaFoldDB" id="A0AAV9L8X5"/>
<organism evidence="3 4">
    <name type="scientific">Solanum pinnatisectum</name>
    <name type="common">tansyleaf nightshade</name>
    <dbReference type="NCBI Taxonomy" id="50273"/>
    <lineage>
        <taxon>Eukaryota</taxon>
        <taxon>Viridiplantae</taxon>
        <taxon>Streptophyta</taxon>
        <taxon>Embryophyta</taxon>
        <taxon>Tracheophyta</taxon>
        <taxon>Spermatophyta</taxon>
        <taxon>Magnoliopsida</taxon>
        <taxon>eudicotyledons</taxon>
        <taxon>Gunneridae</taxon>
        <taxon>Pentapetalae</taxon>
        <taxon>asterids</taxon>
        <taxon>lamiids</taxon>
        <taxon>Solanales</taxon>
        <taxon>Solanaceae</taxon>
        <taxon>Solanoideae</taxon>
        <taxon>Solaneae</taxon>
        <taxon>Solanum</taxon>
    </lineage>
</organism>
<keyword evidence="4" id="KW-1185">Reference proteome</keyword>
<name>A0AAV9L8X5_9SOLN</name>
<comment type="caution">
    <text evidence="3">The sequence shown here is derived from an EMBL/GenBank/DDBJ whole genome shotgun (WGS) entry which is preliminary data.</text>
</comment>
<feature type="compositionally biased region" description="Basic residues" evidence="1">
    <location>
        <begin position="1"/>
        <end position="11"/>
    </location>
</feature>
<feature type="region of interest" description="Disordered" evidence="1">
    <location>
        <begin position="1"/>
        <end position="22"/>
    </location>
</feature>
<evidence type="ECO:0000259" key="2">
    <source>
        <dbReference type="Pfam" id="PF25475"/>
    </source>
</evidence>
<evidence type="ECO:0000313" key="3">
    <source>
        <dbReference type="EMBL" id="KAK4721727.1"/>
    </source>
</evidence>
<sequence>MSYIPPHKRQIKGSPSLEPTPAPESLIRSAFNKKKDNKFRPKNLGYTDHTILKWFSVGLADELRFSSLVSFQPLSPESFETKSGLQPLSLVSTHQGCSEGIKNELIETPWLLIAAKVKKDLLLSFQHMKREMEEADMAQVKPSVVARFGKVLFYGTSSIGKDILKLNSLTETTLRKMKGSFHTDVPPSYMDYVENRVVENLRQEYVQGKELYYVKLSDKWRIESIVSCKCTVAKEHNKIQLYKIELNRVRHMVADMSILGKSSDLRLFVYTKKIKMALSDEEINEIKDLIGSAILDSEVPGGIRWPLDKRPSPGGRYVVNAIGHTTAKSYMNSSIRFKFRHANRSKFKSSTGEVTREIFLKMPEIVSELRKQTMDEDLVFEMLKNNLKLIWDLCLLDGSNSQS</sequence>
<proteinExistence type="predicted"/>
<evidence type="ECO:0000256" key="1">
    <source>
        <dbReference type="SAM" id="MobiDB-lite"/>
    </source>
</evidence>
<dbReference type="Pfam" id="PF25475">
    <property type="entry name" value="DUF7903"/>
    <property type="match status" value="1"/>
</dbReference>
<feature type="domain" description="DUF7903" evidence="2">
    <location>
        <begin position="42"/>
        <end position="392"/>
    </location>
</feature>